<name>A0A0E9XNY4_ANGAN</name>
<protein>
    <recommendedName>
        <fullName evidence="4">Secreted protein</fullName>
    </recommendedName>
</protein>
<accession>A0A0E9XNY4</accession>
<evidence type="ECO:0000313" key="3">
    <source>
        <dbReference type="EMBL" id="JAI04340.1"/>
    </source>
</evidence>
<proteinExistence type="predicted"/>
<feature type="compositionally biased region" description="Polar residues" evidence="1">
    <location>
        <begin position="36"/>
        <end position="70"/>
    </location>
</feature>
<feature type="signal peptide" evidence="2">
    <location>
        <begin position="1"/>
        <end position="20"/>
    </location>
</feature>
<feature type="chain" id="PRO_5002435409" description="Secreted protein" evidence="2">
    <location>
        <begin position="21"/>
        <end position="90"/>
    </location>
</feature>
<reference evidence="3" key="1">
    <citation type="submission" date="2014-11" db="EMBL/GenBank/DDBJ databases">
        <authorList>
            <person name="Amaro Gonzalez C."/>
        </authorList>
    </citation>
    <scope>NUCLEOTIDE SEQUENCE</scope>
</reference>
<keyword evidence="2" id="KW-0732">Signal</keyword>
<evidence type="ECO:0008006" key="4">
    <source>
        <dbReference type="Google" id="ProtNLM"/>
    </source>
</evidence>
<organism evidence="3">
    <name type="scientific">Anguilla anguilla</name>
    <name type="common">European freshwater eel</name>
    <name type="synonym">Muraena anguilla</name>
    <dbReference type="NCBI Taxonomy" id="7936"/>
    <lineage>
        <taxon>Eukaryota</taxon>
        <taxon>Metazoa</taxon>
        <taxon>Chordata</taxon>
        <taxon>Craniata</taxon>
        <taxon>Vertebrata</taxon>
        <taxon>Euteleostomi</taxon>
        <taxon>Actinopterygii</taxon>
        <taxon>Neopterygii</taxon>
        <taxon>Teleostei</taxon>
        <taxon>Anguilliformes</taxon>
        <taxon>Anguillidae</taxon>
        <taxon>Anguilla</taxon>
    </lineage>
</organism>
<reference evidence="3" key="2">
    <citation type="journal article" date="2015" name="Fish Shellfish Immunol.">
        <title>Early steps in the European eel (Anguilla anguilla)-Vibrio vulnificus interaction in the gills: Role of the RtxA13 toxin.</title>
        <authorList>
            <person name="Callol A."/>
            <person name="Pajuelo D."/>
            <person name="Ebbesson L."/>
            <person name="Teles M."/>
            <person name="MacKenzie S."/>
            <person name="Amaro C."/>
        </authorList>
    </citation>
    <scope>NUCLEOTIDE SEQUENCE</scope>
</reference>
<feature type="region of interest" description="Disordered" evidence="1">
    <location>
        <begin position="23"/>
        <end position="90"/>
    </location>
</feature>
<evidence type="ECO:0000256" key="1">
    <source>
        <dbReference type="SAM" id="MobiDB-lite"/>
    </source>
</evidence>
<dbReference type="AlphaFoldDB" id="A0A0E9XNY4"/>
<sequence length="90" mass="10273">MHHVKSKLWHTLTIPTLCVTSQLGKNQVPYSPVKAESQQMKRTKQSQQTHPANQSQQMNGMNQRQQTHPANQMPPRPTSTFKWSTVAEGH</sequence>
<evidence type="ECO:0000256" key="2">
    <source>
        <dbReference type="SAM" id="SignalP"/>
    </source>
</evidence>
<dbReference type="EMBL" id="GBXM01004238">
    <property type="protein sequence ID" value="JAI04340.1"/>
    <property type="molecule type" value="Transcribed_RNA"/>
</dbReference>